<dbReference type="InterPro" id="IPR013783">
    <property type="entry name" value="Ig-like_fold"/>
</dbReference>
<dbReference type="GO" id="GO:0005886">
    <property type="term" value="C:plasma membrane"/>
    <property type="evidence" value="ECO:0007669"/>
    <property type="project" value="TreeGrafter"/>
</dbReference>
<reference evidence="4" key="2">
    <citation type="submission" date="2025-08" db="UniProtKB">
        <authorList>
            <consortium name="Ensembl"/>
        </authorList>
    </citation>
    <scope>IDENTIFICATION</scope>
</reference>
<dbReference type="GO" id="GO:0007166">
    <property type="term" value="P:cell surface receptor signaling pathway"/>
    <property type="evidence" value="ECO:0007669"/>
    <property type="project" value="TreeGrafter"/>
</dbReference>
<dbReference type="InParanoid" id="A0A4W6BUQ1"/>
<evidence type="ECO:0000256" key="2">
    <source>
        <dbReference type="ARBA" id="ARBA00022859"/>
    </source>
</evidence>
<dbReference type="InterPro" id="IPR050413">
    <property type="entry name" value="TCR_beta_variable"/>
</dbReference>
<dbReference type="Gene3D" id="2.60.40.10">
    <property type="entry name" value="Immunoglobulins"/>
    <property type="match status" value="1"/>
</dbReference>
<dbReference type="GO" id="GO:0002376">
    <property type="term" value="P:immune system process"/>
    <property type="evidence" value="ECO:0007669"/>
    <property type="project" value="UniProtKB-KW"/>
</dbReference>
<proteinExistence type="predicted"/>
<dbReference type="PANTHER" id="PTHR23268">
    <property type="entry name" value="T-CELL RECEPTOR BETA CHAIN"/>
    <property type="match status" value="1"/>
</dbReference>
<dbReference type="SMART" id="SM00406">
    <property type="entry name" value="IGv"/>
    <property type="match status" value="1"/>
</dbReference>
<dbReference type="GeneTree" id="ENSGT00940000166007"/>
<reference evidence="4" key="3">
    <citation type="submission" date="2025-09" db="UniProtKB">
        <authorList>
            <consortium name="Ensembl"/>
        </authorList>
    </citation>
    <scope>IDENTIFICATION</scope>
</reference>
<dbReference type="Pfam" id="PF07686">
    <property type="entry name" value="V-set"/>
    <property type="match status" value="1"/>
</dbReference>
<feature type="domain" description="Ig-like" evidence="3">
    <location>
        <begin position="8"/>
        <end position="112"/>
    </location>
</feature>
<evidence type="ECO:0000256" key="1">
    <source>
        <dbReference type="ARBA" id="ARBA00022729"/>
    </source>
</evidence>
<evidence type="ECO:0000313" key="5">
    <source>
        <dbReference type="Proteomes" id="UP000314980"/>
    </source>
</evidence>
<dbReference type="PROSITE" id="PS50835">
    <property type="entry name" value="IG_LIKE"/>
    <property type="match status" value="1"/>
</dbReference>
<accession>A0A4W6BUQ1</accession>
<dbReference type="InterPro" id="IPR007110">
    <property type="entry name" value="Ig-like_dom"/>
</dbReference>
<keyword evidence="1" id="KW-0732">Signal</keyword>
<keyword evidence="5" id="KW-1185">Reference proteome</keyword>
<dbReference type="Ensembl" id="ENSLCAT00010002215.1">
    <property type="protein sequence ID" value="ENSLCAP00010002134.1"/>
    <property type="gene ID" value="ENSLCAG00010001203.1"/>
</dbReference>
<organism evidence="4 5">
    <name type="scientific">Lates calcarifer</name>
    <name type="common">Barramundi</name>
    <name type="synonym">Holocentrus calcarifer</name>
    <dbReference type="NCBI Taxonomy" id="8187"/>
    <lineage>
        <taxon>Eukaryota</taxon>
        <taxon>Metazoa</taxon>
        <taxon>Chordata</taxon>
        <taxon>Craniata</taxon>
        <taxon>Vertebrata</taxon>
        <taxon>Euteleostomi</taxon>
        <taxon>Actinopterygii</taxon>
        <taxon>Neopterygii</taxon>
        <taxon>Teleostei</taxon>
        <taxon>Neoteleostei</taxon>
        <taxon>Acanthomorphata</taxon>
        <taxon>Carangaria</taxon>
        <taxon>Carangaria incertae sedis</taxon>
        <taxon>Centropomidae</taxon>
        <taxon>Lates</taxon>
    </lineage>
</organism>
<name>A0A4W6BUQ1_LATCA</name>
<evidence type="ECO:0000259" key="3">
    <source>
        <dbReference type="PROSITE" id="PS50835"/>
    </source>
</evidence>
<dbReference type="InterPro" id="IPR013106">
    <property type="entry name" value="Ig_V-set"/>
</dbReference>
<evidence type="ECO:0000313" key="4">
    <source>
        <dbReference type="Ensembl" id="ENSLCAP00010002134.1"/>
    </source>
</evidence>
<dbReference type="SUPFAM" id="SSF48726">
    <property type="entry name" value="Immunoglobulin"/>
    <property type="match status" value="1"/>
</dbReference>
<dbReference type="Proteomes" id="UP000314980">
    <property type="component" value="Unassembled WGS sequence"/>
</dbReference>
<keyword evidence="2" id="KW-0391">Immunity</keyword>
<dbReference type="InterPro" id="IPR036179">
    <property type="entry name" value="Ig-like_dom_sf"/>
</dbReference>
<dbReference type="InterPro" id="IPR003599">
    <property type="entry name" value="Ig_sub"/>
</dbReference>
<dbReference type="AlphaFoldDB" id="A0A4W6BUQ1"/>
<reference evidence="5" key="1">
    <citation type="submission" date="2015-09" db="EMBL/GenBank/DDBJ databases">
        <authorList>
            <person name="Sai Rama Sridatta P."/>
        </authorList>
    </citation>
    <scope>NUCLEOTIDE SEQUENCE [LARGE SCALE GENOMIC DNA]</scope>
</reference>
<dbReference type="PANTHER" id="PTHR23268:SF102">
    <property type="entry name" value="IMMUNOGLOBULIN V-SET DOMAIN-CONTAINING PROTEIN"/>
    <property type="match status" value="1"/>
</dbReference>
<dbReference type="SMART" id="SM00409">
    <property type="entry name" value="IG"/>
    <property type="match status" value="1"/>
</dbReference>
<sequence length="121" mass="13567">TKRVDQTPPVIIKKTGESVTSEIKCSHSIQNHDVILWYKQDEHGLKLLGYLNLDSPYPEDDVKGKISFDGDGRKQSSLTISNLLSSDGGVYFCAARYHSNTDSTQVNTKTLKSIPRVRQTR</sequence>
<protein>
    <recommendedName>
        <fullName evidence="3">Ig-like domain-containing protein</fullName>
    </recommendedName>
</protein>
<dbReference type="CDD" id="cd00099">
    <property type="entry name" value="IgV"/>
    <property type="match status" value="1"/>
</dbReference>